<organism evidence="13 14">
    <name type="scientific">Candidatus Onthomorpha intestinigallinarum</name>
    <dbReference type="NCBI Taxonomy" id="2840880"/>
    <lineage>
        <taxon>Bacteria</taxon>
        <taxon>Pseudomonadati</taxon>
        <taxon>Bacteroidota</taxon>
        <taxon>Bacteroidia</taxon>
        <taxon>Bacteroidales</taxon>
        <taxon>Candidatus Onthomorpha</taxon>
    </lineage>
</organism>
<dbReference type="PROSITE" id="PS51846">
    <property type="entry name" value="CNNM"/>
    <property type="match status" value="1"/>
</dbReference>
<dbReference type="PROSITE" id="PS51371">
    <property type="entry name" value="CBS"/>
    <property type="match status" value="1"/>
</dbReference>
<feature type="transmembrane region" description="Helical" evidence="10">
    <location>
        <begin position="141"/>
        <end position="166"/>
    </location>
</feature>
<proteinExistence type="predicted"/>
<dbReference type="GO" id="GO:0050660">
    <property type="term" value="F:flavin adenine dinucleotide binding"/>
    <property type="evidence" value="ECO:0007669"/>
    <property type="project" value="InterPro"/>
</dbReference>
<dbReference type="InterPro" id="IPR036318">
    <property type="entry name" value="FAD-bd_PCMH-like_sf"/>
</dbReference>
<dbReference type="Proteomes" id="UP000824267">
    <property type="component" value="Unassembled WGS sequence"/>
</dbReference>
<dbReference type="InterPro" id="IPR000644">
    <property type="entry name" value="CBS_dom"/>
</dbReference>
<evidence type="ECO:0000313" key="13">
    <source>
        <dbReference type="EMBL" id="HIW87377.1"/>
    </source>
</evidence>
<dbReference type="Gene3D" id="3.30.465.10">
    <property type="match status" value="1"/>
</dbReference>
<dbReference type="Pfam" id="PF03471">
    <property type="entry name" value="CorC_HlyC"/>
    <property type="match status" value="1"/>
</dbReference>
<dbReference type="SUPFAM" id="SSF54631">
    <property type="entry name" value="CBS-domain pair"/>
    <property type="match status" value="1"/>
</dbReference>
<comment type="caution">
    <text evidence="13">The sequence shown here is derived from an EMBL/GenBank/DDBJ whole genome shotgun (WGS) entry which is preliminary data.</text>
</comment>
<dbReference type="SMART" id="SM00116">
    <property type="entry name" value="CBS"/>
    <property type="match status" value="1"/>
</dbReference>
<dbReference type="InterPro" id="IPR051676">
    <property type="entry name" value="UPF0053_domain"/>
</dbReference>
<dbReference type="InterPro" id="IPR005170">
    <property type="entry name" value="Transptr-assoc_dom"/>
</dbReference>
<dbReference type="Pfam" id="PF00571">
    <property type="entry name" value="CBS"/>
    <property type="match status" value="1"/>
</dbReference>
<dbReference type="GO" id="GO:0005886">
    <property type="term" value="C:plasma membrane"/>
    <property type="evidence" value="ECO:0007669"/>
    <property type="project" value="UniProtKB-SubCell"/>
</dbReference>
<evidence type="ECO:0000256" key="7">
    <source>
        <dbReference type="ARBA" id="ARBA00023136"/>
    </source>
</evidence>
<evidence type="ECO:0000256" key="3">
    <source>
        <dbReference type="ARBA" id="ARBA00022692"/>
    </source>
</evidence>
<sequence>MELIVILILILVNGLFSMSEISITSARKSKLDVESKRGNKSAKRVIKVIGNPDNFLSTVQIAITAVGLITGIYSGESLIGPFGQFISSLGIDLSLSNVLARIIIVIAITYVTLVLGELFPKKIGLNTPERIAKIIVGPMNFLTRLFYPFVWLLTISTNTLMAIFGIKKKNNVATEEEIKGIINDSAELGEIQEVEHDIVDRVFSLGDRDVSSLMTHRTEFEWLDVDDGLDCVKEKLAQHVHYIYPVASKSLDKIVGVVYLKDLFSKMSPDTTVREIMREPQYLHESVSVYDALETFKENKIHYALIIDEFGVVEGIVTMNDILESLVGNASELETEDDEDEFVMRNDGSYLVGGQYSFYDFLSHFDLEELYQSNNFNTISGLILDITGTIPKIGDVIKWNIFTFEIVDLDSLRIDKILVTVSKDANESMEEEK</sequence>
<keyword evidence="7 9" id="KW-0472">Membrane</keyword>
<dbReference type="CDD" id="cd04590">
    <property type="entry name" value="CBS_pair_CorC_HlyC_assoc"/>
    <property type="match status" value="1"/>
</dbReference>
<evidence type="ECO:0000259" key="11">
    <source>
        <dbReference type="PROSITE" id="PS51371"/>
    </source>
</evidence>
<feature type="transmembrane region" description="Helical" evidence="10">
    <location>
        <begin position="98"/>
        <end position="120"/>
    </location>
</feature>
<keyword evidence="4" id="KW-0677">Repeat</keyword>
<dbReference type="Gene3D" id="3.10.580.10">
    <property type="entry name" value="CBS-domain"/>
    <property type="match status" value="1"/>
</dbReference>
<dbReference type="PANTHER" id="PTHR43099">
    <property type="entry name" value="UPF0053 PROTEIN YRKA"/>
    <property type="match status" value="1"/>
</dbReference>
<keyword evidence="6 8" id="KW-0129">CBS domain</keyword>
<comment type="subcellular location">
    <subcellularLocation>
        <location evidence="1">Cell membrane</location>
        <topology evidence="1">Multi-pass membrane protein</topology>
    </subcellularLocation>
</comment>
<dbReference type="EMBL" id="DXGG01000127">
    <property type="protein sequence ID" value="HIW87377.1"/>
    <property type="molecule type" value="Genomic_DNA"/>
</dbReference>
<reference evidence="13" key="1">
    <citation type="journal article" date="2021" name="PeerJ">
        <title>Extensive microbial diversity within the chicken gut microbiome revealed by metagenomics and culture.</title>
        <authorList>
            <person name="Gilroy R."/>
            <person name="Ravi A."/>
            <person name="Getino M."/>
            <person name="Pursley I."/>
            <person name="Horton D.L."/>
            <person name="Alikhan N.F."/>
            <person name="Baker D."/>
            <person name="Gharbi K."/>
            <person name="Hall N."/>
            <person name="Watson M."/>
            <person name="Adriaenssens E.M."/>
            <person name="Foster-Nyarko E."/>
            <person name="Jarju S."/>
            <person name="Secka A."/>
            <person name="Antonio M."/>
            <person name="Oren A."/>
            <person name="Chaudhuri R.R."/>
            <person name="La Ragione R."/>
            <person name="Hildebrand F."/>
            <person name="Pallen M.J."/>
        </authorList>
    </citation>
    <scope>NUCLEOTIDE SEQUENCE</scope>
    <source>
        <strain evidence="13">Gambia16-930</strain>
    </source>
</reference>
<evidence type="ECO:0000256" key="10">
    <source>
        <dbReference type="SAM" id="Phobius"/>
    </source>
</evidence>
<gene>
    <name evidence="13" type="ORF">IAC47_03790</name>
</gene>
<dbReference type="InterPro" id="IPR002550">
    <property type="entry name" value="CNNM"/>
</dbReference>
<dbReference type="InterPro" id="IPR016169">
    <property type="entry name" value="FAD-bd_PCMH_sub2"/>
</dbReference>
<dbReference type="InterPro" id="IPR046342">
    <property type="entry name" value="CBS_dom_sf"/>
</dbReference>
<evidence type="ECO:0000256" key="5">
    <source>
        <dbReference type="ARBA" id="ARBA00022989"/>
    </source>
</evidence>
<dbReference type="AlphaFoldDB" id="A0A9D1RGV1"/>
<dbReference type="SMART" id="SM01091">
    <property type="entry name" value="CorC_HlyC"/>
    <property type="match status" value="1"/>
</dbReference>
<evidence type="ECO:0000256" key="1">
    <source>
        <dbReference type="ARBA" id="ARBA00004651"/>
    </source>
</evidence>
<evidence type="ECO:0000313" key="14">
    <source>
        <dbReference type="Proteomes" id="UP000824267"/>
    </source>
</evidence>
<accession>A0A9D1RGV1</accession>
<evidence type="ECO:0000259" key="12">
    <source>
        <dbReference type="PROSITE" id="PS51846"/>
    </source>
</evidence>
<keyword evidence="2" id="KW-1003">Cell membrane</keyword>
<keyword evidence="5 9" id="KW-1133">Transmembrane helix</keyword>
<protein>
    <submittedName>
        <fullName evidence="13">Hemolysin family protein</fullName>
    </submittedName>
</protein>
<dbReference type="PANTHER" id="PTHR43099:SF5">
    <property type="entry name" value="HLYC_CORC FAMILY TRANSPORTER"/>
    <property type="match status" value="1"/>
</dbReference>
<evidence type="ECO:0000256" key="2">
    <source>
        <dbReference type="ARBA" id="ARBA00022475"/>
    </source>
</evidence>
<dbReference type="Pfam" id="PF01595">
    <property type="entry name" value="CNNM"/>
    <property type="match status" value="1"/>
</dbReference>
<feature type="domain" description="CBS" evidence="11">
    <location>
        <begin position="276"/>
        <end position="332"/>
    </location>
</feature>
<evidence type="ECO:0000256" key="9">
    <source>
        <dbReference type="PROSITE-ProRule" id="PRU01193"/>
    </source>
</evidence>
<reference evidence="13" key="2">
    <citation type="submission" date="2021-04" db="EMBL/GenBank/DDBJ databases">
        <authorList>
            <person name="Gilroy R."/>
        </authorList>
    </citation>
    <scope>NUCLEOTIDE SEQUENCE</scope>
    <source>
        <strain evidence="13">Gambia16-930</strain>
    </source>
</reference>
<name>A0A9D1RGV1_9BACT</name>
<dbReference type="SUPFAM" id="SSF56176">
    <property type="entry name" value="FAD-binding/transporter-associated domain-like"/>
    <property type="match status" value="1"/>
</dbReference>
<feature type="domain" description="CNNM transmembrane" evidence="12">
    <location>
        <begin position="1"/>
        <end position="195"/>
    </location>
</feature>
<dbReference type="InterPro" id="IPR044751">
    <property type="entry name" value="Ion_transp-like_CBS"/>
</dbReference>
<keyword evidence="3 9" id="KW-0812">Transmembrane</keyword>
<evidence type="ECO:0000256" key="4">
    <source>
        <dbReference type="ARBA" id="ARBA00022737"/>
    </source>
</evidence>
<evidence type="ECO:0000256" key="6">
    <source>
        <dbReference type="ARBA" id="ARBA00023122"/>
    </source>
</evidence>
<evidence type="ECO:0000256" key="8">
    <source>
        <dbReference type="PROSITE-ProRule" id="PRU00703"/>
    </source>
</evidence>